<dbReference type="Pfam" id="PF03732">
    <property type="entry name" value="Retrotrans_gag"/>
    <property type="match status" value="1"/>
</dbReference>
<dbReference type="Pfam" id="PF00098">
    <property type="entry name" value="zf-CCHC"/>
    <property type="match status" value="1"/>
</dbReference>
<dbReference type="SUPFAM" id="SSF57756">
    <property type="entry name" value="Retrovirus zinc finger-like domains"/>
    <property type="match status" value="1"/>
</dbReference>
<protein>
    <recommendedName>
        <fullName evidence="7">Reverse transcriptase domain-containing protein</fullName>
    </recommendedName>
</protein>
<dbReference type="PANTHER" id="PTHR37984">
    <property type="entry name" value="PROTEIN CBG26694"/>
    <property type="match status" value="1"/>
</dbReference>
<dbReference type="PANTHER" id="PTHR37984:SF5">
    <property type="entry name" value="PROTEIN NYNRIN-LIKE"/>
    <property type="match status" value="1"/>
</dbReference>
<evidence type="ECO:0000256" key="2">
    <source>
        <dbReference type="SAM" id="MobiDB-lite"/>
    </source>
</evidence>
<dbReference type="InterPro" id="IPR043502">
    <property type="entry name" value="DNA/RNA_pol_sf"/>
</dbReference>
<keyword evidence="1" id="KW-0862">Zinc</keyword>
<feature type="region of interest" description="Disordered" evidence="2">
    <location>
        <begin position="837"/>
        <end position="856"/>
    </location>
</feature>
<evidence type="ECO:0008006" key="7">
    <source>
        <dbReference type="Google" id="ProtNLM"/>
    </source>
</evidence>
<feature type="transmembrane region" description="Helical" evidence="3">
    <location>
        <begin position="1014"/>
        <end position="1042"/>
    </location>
</feature>
<dbReference type="GO" id="GO:0015074">
    <property type="term" value="P:DNA integration"/>
    <property type="evidence" value="ECO:0007669"/>
    <property type="project" value="InterPro"/>
</dbReference>
<keyword evidence="3" id="KW-0472">Membrane</keyword>
<comment type="caution">
    <text evidence="6">The sequence shown here is derived from an EMBL/GenBank/DDBJ whole genome shotgun (WGS) entry which is preliminary data.</text>
</comment>
<reference evidence="6" key="1">
    <citation type="journal article" date="2019" name="Sci. Rep.">
        <title>Draft genome of Tanacetum cinerariifolium, the natural source of mosquito coil.</title>
        <authorList>
            <person name="Yamashiro T."/>
            <person name="Shiraishi A."/>
            <person name="Satake H."/>
            <person name="Nakayama K."/>
        </authorList>
    </citation>
    <scope>NUCLEOTIDE SEQUENCE</scope>
</reference>
<dbReference type="InterPro" id="IPR005162">
    <property type="entry name" value="Retrotrans_gag_dom"/>
</dbReference>
<keyword evidence="1" id="KW-0479">Metal-binding</keyword>
<keyword evidence="3" id="KW-1133">Transmembrane helix</keyword>
<dbReference type="GO" id="GO:0008270">
    <property type="term" value="F:zinc ion binding"/>
    <property type="evidence" value="ECO:0007669"/>
    <property type="project" value="UniProtKB-KW"/>
</dbReference>
<dbReference type="SUPFAM" id="SSF53098">
    <property type="entry name" value="Ribonuclease H-like"/>
    <property type="match status" value="1"/>
</dbReference>
<dbReference type="Gene3D" id="3.30.70.270">
    <property type="match status" value="1"/>
</dbReference>
<dbReference type="InterPro" id="IPR012337">
    <property type="entry name" value="RNaseH-like_sf"/>
</dbReference>
<evidence type="ECO:0000259" key="4">
    <source>
        <dbReference type="PROSITE" id="PS50158"/>
    </source>
</evidence>
<accession>A0A6L2JND1</accession>
<dbReference type="EMBL" id="BKCJ010001036">
    <property type="protein sequence ID" value="GEU38300.1"/>
    <property type="molecule type" value="Genomic_DNA"/>
</dbReference>
<dbReference type="InterPro" id="IPR036875">
    <property type="entry name" value="Znf_CCHC_sf"/>
</dbReference>
<feature type="compositionally biased region" description="Acidic residues" evidence="2">
    <location>
        <begin position="841"/>
        <end position="856"/>
    </location>
</feature>
<proteinExistence type="predicted"/>
<dbReference type="InterPro" id="IPR043128">
    <property type="entry name" value="Rev_trsase/Diguanyl_cyclase"/>
</dbReference>
<dbReference type="PROSITE" id="PS50158">
    <property type="entry name" value="ZF_CCHC"/>
    <property type="match status" value="1"/>
</dbReference>
<dbReference type="SMART" id="SM00343">
    <property type="entry name" value="ZnF_C2HC"/>
    <property type="match status" value="1"/>
</dbReference>
<gene>
    <name evidence="6" type="ORF">Tci_010278</name>
</gene>
<feature type="domain" description="CCHC-type" evidence="4">
    <location>
        <begin position="131"/>
        <end position="146"/>
    </location>
</feature>
<sequence>METMFRISNCTVENQIKFATCTLFGSALTWWNSHIKTVGHDVAYEMTWTNLKKKMTEKYCPRGKIKKLEVEMWNLKVKGTDVVRYNQHFQELALMCARMFPEESDKIERSPINANIANNQRGTRAGQKATCFECGAQGHFKRECPKLKNNKCGNQGGNGNAPSKVYVVGNAGTNPDSNFVMGNETINGDGSDRGNETRLNIISCTKTQKYMLKGCHVFLAHVTTKKAEDKSEEKRLEDVPIVQDYPKVFPEDLPARAPYQLAPSEMKKLSNELQELSGKGYLQLRVREEDIPKMAFRTRYGHYKLQVMPFGLTNAHAVFMDLMNWVCKPYLDKFMIVFIDDILVYSRNKKEHKEHLKAILELLKKEELHAQFSKCEFWIPKVQFISHLIDSQGIHVDPTKIESIKHWASSKTPMAIRQFLGLVGYYRRLPRKANVVADALSRKVQIKPLRVQALVMTIGLNLPKKNLEAQIEAQKPENFKNKDVGGMIRKDIPKEKLEPRANGTLCLKGRSWLPCYGDLRTVIMHESYKSKYFVHPGFDKMYQDKKKLYWDFITKLPKSSQGYDTIWVIVDRLTKSAIFLPMREIDPMGKLARMYLKEVVTRHGIPISIIYDRDPRFALNFWKSLQKALSTNLDMSTAYHPQTDGQSERTIQTLEDMLCACVIDFEKANLEIQQDKEEQVDDEEVLQSREKLMKDIQTFLQKFNRYSFGVMPRVLSIAWERLFEIKYAFTYKQYQPGEIQELMCKLFEDVRNIRVELAEYINSPSWNRPTFYDDNEEYSVNYKEYLENSSDAITPVLPTEEPEYFLRMGYEHLSITPETESDEVTESSAKNLLPIPSEYEVISDDESDDDESLSDEDVPMEDFKVYSNPLFDDEEINSDKLDPHYFNTESDFIESFPNLDSLFDSSLKFDYLGEFSGALMPTSIVVEKRIRRKHEEYISLMKKLFSINSFPRPLKKFHANTIVETLPTSPIPVEDSDSQREDIDILPAQMICYLQSLKATTMTRKGISIFLKNYLLMIPFLFPKMSHLILIIIMICHFLVLFRNHRMLTLSLILSPIQEK</sequence>
<keyword evidence="1" id="KW-0863">Zinc-finger</keyword>
<evidence type="ECO:0000256" key="1">
    <source>
        <dbReference type="PROSITE-ProRule" id="PRU00047"/>
    </source>
</evidence>
<dbReference type="GO" id="GO:0003676">
    <property type="term" value="F:nucleic acid binding"/>
    <property type="evidence" value="ECO:0007669"/>
    <property type="project" value="InterPro"/>
</dbReference>
<dbReference type="Gene3D" id="4.10.60.10">
    <property type="entry name" value="Zinc finger, CCHC-type"/>
    <property type="match status" value="1"/>
</dbReference>
<keyword evidence="3" id="KW-0812">Transmembrane</keyword>
<dbReference type="SUPFAM" id="SSF56672">
    <property type="entry name" value="DNA/RNA polymerases"/>
    <property type="match status" value="1"/>
</dbReference>
<dbReference type="PROSITE" id="PS50994">
    <property type="entry name" value="INTEGRASE"/>
    <property type="match status" value="1"/>
</dbReference>
<dbReference type="AlphaFoldDB" id="A0A6L2JND1"/>
<dbReference type="InterPro" id="IPR036397">
    <property type="entry name" value="RNaseH_sf"/>
</dbReference>
<name>A0A6L2JND1_TANCI</name>
<organism evidence="6">
    <name type="scientific">Tanacetum cinerariifolium</name>
    <name type="common">Dalmatian daisy</name>
    <name type="synonym">Chrysanthemum cinerariifolium</name>
    <dbReference type="NCBI Taxonomy" id="118510"/>
    <lineage>
        <taxon>Eukaryota</taxon>
        <taxon>Viridiplantae</taxon>
        <taxon>Streptophyta</taxon>
        <taxon>Embryophyta</taxon>
        <taxon>Tracheophyta</taxon>
        <taxon>Spermatophyta</taxon>
        <taxon>Magnoliopsida</taxon>
        <taxon>eudicotyledons</taxon>
        <taxon>Gunneridae</taxon>
        <taxon>Pentapetalae</taxon>
        <taxon>asterids</taxon>
        <taxon>campanulids</taxon>
        <taxon>Asterales</taxon>
        <taxon>Asteraceae</taxon>
        <taxon>Asteroideae</taxon>
        <taxon>Anthemideae</taxon>
        <taxon>Anthemidinae</taxon>
        <taxon>Tanacetum</taxon>
    </lineage>
</organism>
<dbReference type="InterPro" id="IPR050951">
    <property type="entry name" value="Retrovirus_Pol_polyprotein"/>
</dbReference>
<dbReference type="CDD" id="cd01647">
    <property type="entry name" value="RT_LTR"/>
    <property type="match status" value="1"/>
</dbReference>
<feature type="domain" description="Integrase catalytic" evidence="5">
    <location>
        <begin position="532"/>
        <end position="726"/>
    </location>
</feature>
<dbReference type="InterPro" id="IPR001584">
    <property type="entry name" value="Integrase_cat-core"/>
</dbReference>
<dbReference type="InterPro" id="IPR001878">
    <property type="entry name" value="Znf_CCHC"/>
</dbReference>
<evidence type="ECO:0000256" key="3">
    <source>
        <dbReference type="SAM" id="Phobius"/>
    </source>
</evidence>
<dbReference type="InterPro" id="IPR000477">
    <property type="entry name" value="RT_dom"/>
</dbReference>
<evidence type="ECO:0000259" key="5">
    <source>
        <dbReference type="PROSITE" id="PS50994"/>
    </source>
</evidence>
<dbReference type="Gene3D" id="3.30.420.10">
    <property type="entry name" value="Ribonuclease H-like superfamily/Ribonuclease H"/>
    <property type="match status" value="1"/>
</dbReference>
<evidence type="ECO:0000313" key="6">
    <source>
        <dbReference type="EMBL" id="GEU38300.1"/>
    </source>
</evidence>
<dbReference type="Pfam" id="PF00078">
    <property type="entry name" value="RVT_1"/>
    <property type="match status" value="1"/>
</dbReference>
<dbReference type="Gene3D" id="3.10.10.10">
    <property type="entry name" value="HIV Type 1 Reverse Transcriptase, subunit A, domain 1"/>
    <property type="match status" value="1"/>
</dbReference>